<keyword evidence="5" id="KW-1185">Reference proteome</keyword>
<evidence type="ECO:0000256" key="3">
    <source>
        <dbReference type="RuleBase" id="RU000363"/>
    </source>
</evidence>
<keyword evidence="2" id="KW-0560">Oxidoreductase</keyword>
<evidence type="ECO:0000256" key="2">
    <source>
        <dbReference type="ARBA" id="ARBA00023002"/>
    </source>
</evidence>
<organism evidence="4 5">
    <name type="scientific">Bellilinea caldifistulae</name>
    <dbReference type="NCBI Taxonomy" id="360411"/>
    <lineage>
        <taxon>Bacteria</taxon>
        <taxon>Bacillati</taxon>
        <taxon>Chloroflexota</taxon>
        <taxon>Anaerolineae</taxon>
        <taxon>Anaerolineales</taxon>
        <taxon>Anaerolineaceae</taxon>
        <taxon>Bellilinea</taxon>
    </lineage>
</organism>
<comment type="caution">
    <text evidence="4">The sequence shown here is derived from an EMBL/GenBank/DDBJ whole genome shotgun (WGS) entry which is preliminary data.</text>
</comment>
<reference evidence="4 5" key="1">
    <citation type="submission" date="2015-07" db="EMBL/GenBank/DDBJ databases">
        <title>Draft genome of Bellilinea caldifistulae DSM 17877.</title>
        <authorList>
            <person name="Hemp J."/>
            <person name="Ward L.M."/>
            <person name="Pace L.A."/>
            <person name="Fischer W.W."/>
        </authorList>
    </citation>
    <scope>NUCLEOTIDE SEQUENCE [LARGE SCALE GENOMIC DNA]</scope>
    <source>
        <strain evidence="4 5">GOMI-1</strain>
    </source>
</reference>
<dbReference type="Pfam" id="PF00106">
    <property type="entry name" value="adh_short"/>
    <property type="match status" value="1"/>
</dbReference>
<dbReference type="Gene3D" id="3.40.50.720">
    <property type="entry name" value="NAD(P)-binding Rossmann-like Domain"/>
    <property type="match status" value="1"/>
</dbReference>
<name>A0A0P6X2I7_9CHLR</name>
<dbReference type="STRING" id="360411.AC812_05425"/>
<dbReference type="InterPro" id="IPR036291">
    <property type="entry name" value="NAD(P)-bd_dom_sf"/>
</dbReference>
<dbReference type="PATRIC" id="fig|360411.5.peg.190"/>
<accession>A0A0P6X2I7</accession>
<dbReference type="Proteomes" id="UP000050514">
    <property type="component" value="Unassembled WGS sequence"/>
</dbReference>
<dbReference type="CDD" id="cd05233">
    <property type="entry name" value="SDR_c"/>
    <property type="match status" value="1"/>
</dbReference>
<comment type="similarity">
    <text evidence="1 3">Belongs to the short-chain dehydrogenases/reductases (SDR) family.</text>
</comment>
<dbReference type="PANTHER" id="PTHR44196">
    <property type="entry name" value="DEHYDROGENASE/REDUCTASE SDR FAMILY MEMBER 7B"/>
    <property type="match status" value="1"/>
</dbReference>
<dbReference type="AlphaFoldDB" id="A0A0P6X2I7"/>
<gene>
    <name evidence="4" type="ORF">AC812_05425</name>
</gene>
<dbReference type="PRINTS" id="PR00081">
    <property type="entry name" value="GDHRDH"/>
</dbReference>
<sequence length="270" mass="28904">MKVNGKVIVVTGGGNGIGRELVLLLLTKGARVAAVDINPAALQETVGLAGSRSGQLSTHVADITNREAVAALPAQVIEFHGAVDGLINNAGIIQPFRRVKDLDYAAIQRVLNVNLFGTIYMTKEFLPCLLERPDAHLVNISSMGGFLPVPGQTIYGAAKAGVKLFTEGLYSELLNTNVRVTVVFPGAIGTNIAANSGVTLASPAQTQEQSSRIKPLPPAKAAQMIVEGMEQNRYRVLVGSDARFLDLIYRLSPQWAANYIFKQMQNLLPD</sequence>
<dbReference type="InterPro" id="IPR002347">
    <property type="entry name" value="SDR_fam"/>
</dbReference>
<dbReference type="PRINTS" id="PR00080">
    <property type="entry name" value="SDRFAMILY"/>
</dbReference>
<dbReference type="RefSeq" id="WP_061912900.1">
    <property type="nucleotide sequence ID" value="NZ_DF967971.1"/>
</dbReference>
<evidence type="ECO:0000313" key="4">
    <source>
        <dbReference type="EMBL" id="KPL76836.1"/>
    </source>
</evidence>
<proteinExistence type="inferred from homology"/>
<evidence type="ECO:0000256" key="1">
    <source>
        <dbReference type="ARBA" id="ARBA00006484"/>
    </source>
</evidence>
<dbReference type="OrthoDB" id="9775296at2"/>
<dbReference type="GO" id="GO:0016491">
    <property type="term" value="F:oxidoreductase activity"/>
    <property type="evidence" value="ECO:0007669"/>
    <property type="project" value="UniProtKB-KW"/>
</dbReference>
<dbReference type="EMBL" id="LGHJ01000011">
    <property type="protein sequence ID" value="KPL76836.1"/>
    <property type="molecule type" value="Genomic_DNA"/>
</dbReference>
<dbReference type="PANTHER" id="PTHR44196:SF1">
    <property type="entry name" value="DEHYDROGENASE_REDUCTASE SDR FAMILY MEMBER 7B"/>
    <property type="match status" value="1"/>
</dbReference>
<dbReference type="SUPFAM" id="SSF51735">
    <property type="entry name" value="NAD(P)-binding Rossmann-fold domains"/>
    <property type="match status" value="1"/>
</dbReference>
<evidence type="ECO:0000313" key="5">
    <source>
        <dbReference type="Proteomes" id="UP000050514"/>
    </source>
</evidence>
<protein>
    <submittedName>
        <fullName evidence="4">Short-chain dehydrogenase</fullName>
    </submittedName>
</protein>
<dbReference type="GO" id="GO:0016020">
    <property type="term" value="C:membrane"/>
    <property type="evidence" value="ECO:0007669"/>
    <property type="project" value="TreeGrafter"/>
</dbReference>